<gene>
    <name evidence="2" type="ORF">GCM10007867_28380</name>
</gene>
<organism evidence="2 3">
    <name type="scientific">Gluconobacter cerinus</name>
    <dbReference type="NCBI Taxonomy" id="38307"/>
    <lineage>
        <taxon>Bacteria</taxon>
        <taxon>Pseudomonadati</taxon>
        <taxon>Pseudomonadota</taxon>
        <taxon>Alphaproteobacteria</taxon>
        <taxon>Acetobacterales</taxon>
        <taxon>Acetobacteraceae</taxon>
        <taxon>Gluconobacter</taxon>
    </lineage>
</organism>
<comment type="caution">
    <text evidence="2">The sequence shown here is derived from an EMBL/GenBank/DDBJ whole genome shotgun (WGS) entry which is preliminary data.</text>
</comment>
<name>A0AAV5NJG6_9PROT</name>
<sequence>MGSDSSGMSGWAGYMLGQMAAESEQSRNLFVAKTQHRMAQNGYEVRIQNLVAKGQEFLDHIKWQEGIMKDRKDQIAALEADLVQARSDLERQQSLTNQWKDFGDKSEANYDELKAWADKAEASLKQYRSLYGPLPDAPKSSS</sequence>
<keyword evidence="3" id="KW-1185">Reference proteome</keyword>
<feature type="coiled-coil region" evidence="1">
    <location>
        <begin position="68"/>
        <end position="95"/>
    </location>
</feature>
<proteinExistence type="predicted"/>
<evidence type="ECO:0000313" key="2">
    <source>
        <dbReference type="EMBL" id="GLQ63992.1"/>
    </source>
</evidence>
<dbReference type="AlphaFoldDB" id="A0AAV5NJG6"/>
<accession>A0AAV5NJG6</accession>
<dbReference type="RefSeq" id="WP_244591257.1">
    <property type="nucleotide sequence ID" value="NZ_BEWM01000008.1"/>
</dbReference>
<reference evidence="3" key="1">
    <citation type="journal article" date="2019" name="Int. J. Syst. Evol. Microbiol.">
        <title>The Global Catalogue of Microorganisms (GCM) 10K type strain sequencing project: providing services to taxonomists for standard genome sequencing and annotation.</title>
        <authorList>
            <consortium name="The Broad Institute Genomics Platform"/>
            <consortium name="The Broad Institute Genome Sequencing Center for Infectious Disease"/>
            <person name="Wu L."/>
            <person name="Ma J."/>
        </authorList>
    </citation>
    <scope>NUCLEOTIDE SEQUENCE [LARGE SCALE GENOMIC DNA]</scope>
    <source>
        <strain evidence="3">NBRC 3267</strain>
    </source>
</reference>
<keyword evidence="1" id="KW-0175">Coiled coil</keyword>
<dbReference type="EMBL" id="BSNU01000006">
    <property type="protein sequence ID" value="GLQ63992.1"/>
    <property type="molecule type" value="Genomic_DNA"/>
</dbReference>
<protein>
    <submittedName>
        <fullName evidence="2">Uncharacterized protein</fullName>
    </submittedName>
</protein>
<evidence type="ECO:0000313" key="3">
    <source>
        <dbReference type="Proteomes" id="UP001156614"/>
    </source>
</evidence>
<dbReference type="Proteomes" id="UP001156614">
    <property type="component" value="Unassembled WGS sequence"/>
</dbReference>
<evidence type="ECO:0000256" key="1">
    <source>
        <dbReference type="SAM" id="Coils"/>
    </source>
</evidence>